<keyword evidence="4" id="KW-1185">Reference proteome</keyword>
<dbReference type="InterPro" id="IPR002087">
    <property type="entry name" value="Anti_prolifrtn"/>
</dbReference>
<gene>
    <name evidence="5" type="primary">LOC108665198</name>
</gene>
<comment type="similarity">
    <text evidence="1">Belongs to the BTG family.</text>
</comment>
<dbReference type="GO" id="GO:0008285">
    <property type="term" value="P:negative regulation of cell population proliferation"/>
    <property type="evidence" value="ECO:0007669"/>
    <property type="project" value="TreeGrafter"/>
</dbReference>
<evidence type="ECO:0000256" key="1">
    <source>
        <dbReference type="ARBA" id="ARBA00007989"/>
    </source>
</evidence>
<evidence type="ECO:0000259" key="3">
    <source>
        <dbReference type="SMART" id="SM00099"/>
    </source>
</evidence>
<dbReference type="KEGG" id="hazt:108665198"/>
<dbReference type="Proteomes" id="UP000694843">
    <property type="component" value="Unplaced"/>
</dbReference>
<dbReference type="GO" id="GO:0005634">
    <property type="term" value="C:nucleus"/>
    <property type="evidence" value="ECO:0007669"/>
    <property type="project" value="TreeGrafter"/>
</dbReference>
<dbReference type="RefSeq" id="XP_018007420.1">
    <property type="nucleotide sequence ID" value="XM_018151931.2"/>
</dbReference>
<proteinExistence type="inferred from homology"/>
<dbReference type="Pfam" id="PF07742">
    <property type="entry name" value="BTG"/>
    <property type="match status" value="1"/>
</dbReference>
<dbReference type="PANTHER" id="PTHR22978">
    <property type="entry name" value="B-CELL TRANSLOCATION GENE"/>
    <property type="match status" value="1"/>
</dbReference>
<evidence type="ECO:0000313" key="5">
    <source>
        <dbReference type="RefSeq" id="XP_018007420.1"/>
    </source>
</evidence>
<accession>A0A8B7N1J2</accession>
<feature type="region of interest" description="Disordered" evidence="2">
    <location>
        <begin position="126"/>
        <end position="145"/>
    </location>
</feature>
<dbReference type="InterPro" id="IPR036054">
    <property type="entry name" value="BTG-like_sf"/>
</dbReference>
<sequence>MKTEIESATTFLVELMKTGSTSCAKLSDEQFHRFRMIVEECLTNYYADHWFPDHPVKGSGYRCIRMNGKVDPILARAGHLMGLAAQLIHSMFPAEFTMWVDPHEVSYRIGENGSICILYENESMVMRSPPTPPSTPPNKKIRGSPEPPFTPMKMQSIFPQQQVTPPQALSYHHFSTPSNNRRASPPHHQYQQFLHAHQLALLKEANNNSSNNCKDALRPNHVLPLERLFVSS</sequence>
<dbReference type="SUPFAM" id="SSF160696">
    <property type="entry name" value="BTG domain-like"/>
    <property type="match status" value="1"/>
</dbReference>
<name>A0A8B7N1J2_HYAAZ</name>
<dbReference type="PANTHER" id="PTHR22978:SF22">
    <property type="entry name" value="BTG FAMILY PROTEIN"/>
    <property type="match status" value="1"/>
</dbReference>
<organism evidence="4 5">
    <name type="scientific">Hyalella azteca</name>
    <name type="common">Amphipod</name>
    <dbReference type="NCBI Taxonomy" id="294128"/>
    <lineage>
        <taxon>Eukaryota</taxon>
        <taxon>Metazoa</taxon>
        <taxon>Ecdysozoa</taxon>
        <taxon>Arthropoda</taxon>
        <taxon>Crustacea</taxon>
        <taxon>Multicrustacea</taxon>
        <taxon>Malacostraca</taxon>
        <taxon>Eumalacostraca</taxon>
        <taxon>Peracarida</taxon>
        <taxon>Amphipoda</taxon>
        <taxon>Senticaudata</taxon>
        <taxon>Talitrida</taxon>
        <taxon>Talitroidea</taxon>
        <taxon>Hyalellidae</taxon>
        <taxon>Hyalella</taxon>
    </lineage>
</organism>
<dbReference type="OMA" id="RFEDHWD"/>
<reference evidence="5" key="1">
    <citation type="submission" date="2025-08" db="UniProtKB">
        <authorList>
            <consortium name="RefSeq"/>
        </authorList>
    </citation>
    <scope>IDENTIFICATION</scope>
    <source>
        <tissue evidence="5">Whole organism</tissue>
    </source>
</reference>
<dbReference type="OrthoDB" id="19928at2759"/>
<evidence type="ECO:0000313" key="4">
    <source>
        <dbReference type="Proteomes" id="UP000694843"/>
    </source>
</evidence>
<feature type="domain" description="Anti-proliferative protein" evidence="3">
    <location>
        <begin position="1"/>
        <end position="112"/>
    </location>
</feature>
<dbReference type="GeneID" id="108665198"/>
<evidence type="ECO:0000256" key="2">
    <source>
        <dbReference type="SAM" id="MobiDB-lite"/>
    </source>
</evidence>
<dbReference type="PRINTS" id="PR00310">
    <property type="entry name" value="ANTIPRLFBTG1"/>
</dbReference>
<dbReference type="SMART" id="SM00099">
    <property type="entry name" value="btg1"/>
    <property type="match status" value="1"/>
</dbReference>
<dbReference type="GO" id="GO:0005737">
    <property type="term" value="C:cytoplasm"/>
    <property type="evidence" value="ECO:0007669"/>
    <property type="project" value="TreeGrafter"/>
</dbReference>
<dbReference type="AlphaFoldDB" id="A0A8B7N1J2"/>
<protein>
    <submittedName>
        <fullName evidence="5">Protein BTG2</fullName>
    </submittedName>
</protein>
<dbReference type="Gene3D" id="3.90.640.90">
    <property type="entry name" value="Anti-proliferative protein, N-terminal domain"/>
    <property type="match status" value="1"/>
</dbReference>
<dbReference type="InterPro" id="IPR033332">
    <property type="entry name" value="BTG"/>
</dbReference>